<accession>A0A1Y2FPL7</accession>
<gene>
    <name evidence="2" type="ORF">LY90DRAFT_638034</name>
</gene>
<proteinExistence type="predicted"/>
<evidence type="ECO:0000256" key="1">
    <source>
        <dbReference type="SAM" id="MobiDB-lite"/>
    </source>
</evidence>
<dbReference type="STRING" id="1754190.A0A1Y2FPL7"/>
<dbReference type="OrthoDB" id="5595153at2759"/>
<evidence type="ECO:0000313" key="3">
    <source>
        <dbReference type="Proteomes" id="UP000193920"/>
    </source>
</evidence>
<sequence length="343" mass="39322">MDYSESQLSIYLKKQKSFISLVNNIQNAINSKDYRKKGYSFDNYARKNWNISKAQAYRYIISAKIHDQLKEFEILPNYERLCRTISAVTKTPDQVKLLWKNVLKKVENRLDEISSSFINKVWKELCQNEKYTHICHVENDVMKKTDNIINSFSKIETFKKTNSKRTINKSSCSSSSSLSSPSNIENSKQINDNISHNTSVDSSSLSIIDNNIINSNLSNLQLTTSQQLNISSKVLHNPINNRNNYNSQINSIHQTFTYDSLNSNYNSNSALNSLHEQNNNSQIIYYSVPVTIINSSNYNKYSMINKQTYSQTTVPVTSSNTIYYMVNPSNQQSVITTNAPTIN</sequence>
<reference evidence="2 3" key="1">
    <citation type="submission" date="2016-08" db="EMBL/GenBank/DDBJ databases">
        <title>A Parts List for Fungal Cellulosomes Revealed by Comparative Genomics.</title>
        <authorList>
            <consortium name="DOE Joint Genome Institute"/>
            <person name="Haitjema C.H."/>
            <person name="Gilmore S.P."/>
            <person name="Henske J.K."/>
            <person name="Solomon K.V."/>
            <person name="De Groot R."/>
            <person name="Kuo A."/>
            <person name="Mondo S.J."/>
            <person name="Salamov A.A."/>
            <person name="Labutti K."/>
            <person name="Zhao Z."/>
            <person name="Chiniquy J."/>
            <person name="Barry K."/>
            <person name="Brewer H.M."/>
            <person name="Purvine S.O."/>
            <person name="Wright A.T."/>
            <person name="Boxma B."/>
            <person name="Van Alen T."/>
            <person name="Hackstein J.H."/>
            <person name="Baker S.E."/>
            <person name="Grigoriev I.V."/>
            <person name="O'Malley M.A."/>
        </authorList>
    </citation>
    <scope>NUCLEOTIDE SEQUENCE [LARGE SCALE GENOMIC DNA]</scope>
    <source>
        <strain evidence="2 3">G1</strain>
    </source>
</reference>
<evidence type="ECO:0000313" key="2">
    <source>
        <dbReference type="EMBL" id="ORY85274.1"/>
    </source>
</evidence>
<comment type="caution">
    <text evidence="2">The sequence shown here is derived from an EMBL/GenBank/DDBJ whole genome shotgun (WGS) entry which is preliminary data.</text>
</comment>
<keyword evidence="3" id="KW-1185">Reference proteome</keyword>
<name>A0A1Y2FPL7_9FUNG</name>
<dbReference type="Proteomes" id="UP000193920">
    <property type="component" value="Unassembled WGS sequence"/>
</dbReference>
<feature type="compositionally biased region" description="Low complexity" evidence="1">
    <location>
        <begin position="170"/>
        <end position="182"/>
    </location>
</feature>
<feature type="compositionally biased region" description="Polar residues" evidence="1">
    <location>
        <begin position="183"/>
        <end position="196"/>
    </location>
</feature>
<feature type="region of interest" description="Disordered" evidence="1">
    <location>
        <begin position="166"/>
        <end position="200"/>
    </location>
</feature>
<dbReference type="EMBL" id="MCOG01000004">
    <property type="protein sequence ID" value="ORY85274.1"/>
    <property type="molecule type" value="Genomic_DNA"/>
</dbReference>
<protein>
    <submittedName>
        <fullName evidence="2">Uncharacterized protein</fullName>
    </submittedName>
</protein>
<organism evidence="2 3">
    <name type="scientific">Neocallimastix californiae</name>
    <dbReference type="NCBI Taxonomy" id="1754190"/>
    <lineage>
        <taxon>Eukaryota</taxon>
        <taxon>Fungi</taxon>
        <taxon>Fungi incertae sedis</taxon>
        <taxon>Chytridiomycota</taxon>
        <taxon>Chytridiomycota incertae sedis</taxon>
        <taxon>Neocallimastigomycetes</taxon>
        <taxon>Neocallimastigales</taxon>
        <taxon>Neocallimastigaceae</taxon>
        <taxon>Neocallimastix</taxon>
    </lineage>
</organism>
<dbReference type="AlphaFoldDB" id="A0A1Y2FPL7"/>